<evidence type="ECO:0000313" key="2">
    <source>
        <dbReference type="EMBL" id="NKY60338.1"/>
    </source>
</evidence>
<dbReference type="RefSeq" id="WP_062979901.1">
    <property type="nucleotide sequence ID" value="NZ_JAAXOT010000022.1"/>
</dbReference>
<proteinExistence type="predicted"/>
<name>A0A846YSD2_9NOCA</name>
<accession>A0A846YSD2</accession>
<gene>
    <name evidence="2" type="ORF">HGA15_30230</name>
</gene>
<dbReference type="EMBL" id="JAAXOT010000022">
    <property type="protein sequence ID" value="NKY60338.1"/>
    <property type="molecule type" value="Genomic_DNA"/>
</dbReference>
<organism evidence="2 3">
    <name type="scientific">Nocardia flavorosea</name>
    <dbReference type="NCBI Taxonomy" id="53429"/>
    <lineage>
        <taxon>Bacteria</taxon>
        <taxon>Bacillati</taxon>
        <taxon>Actinomycetota</taxon>
        <taxon>Actinomycetes</taxon>
        <taxon>Mycobacteriales</taxon>
        <taxon>Nocardiaceae</taxon>
        <taxon>Nocardia</taxon>
    </lineage>
</organism>
<protein>
    <submittedName>
        <fullName evidence="2">Uncharacterized protein</fullName>
    </submittedName>
</protein>
<keyword evidence="3" id="KW-1185">Reference proteome</keyword>
<dbReference type="Proteomes" id="UP000570678">
    <property type="component" value="Unassembled WGS sequence"/>
</dbReference>
<sequence length="107" mass="12029">MWEVVIPAAAGVVGVVVGFVAPRSRSLESQRADFEAVLAPTRDELRDIRGRVHELELQHRADTLQHIQDVRRIDVLVDYVKDLLAFIRTHVPAPPPPPIPDEILNEI</sequence>
<evidence type="ECO:0000313" key="3">
    <source>
        <dbReference type="Proteomes" id="UP000570678"/>
    </source>
</evidence>
<dbReference type="AlphaFoldDB" id="A0A846YSD2"/>
<comment type="caution">
    <text evidence="2">The sequence shown here is derived from an EMBL/GenBank/DDBJ whole genome shotgun (WGS) entry which is preliminary data.</text>
</comment>
<evidence type="ECO:0000256" key="1">
    <source>
        <dbReference type="SAM" id="Phobius"/>
    </source>
</evidence>
<keyword evidence="1" id="KW-0812">Transmembrane</keyword>
<reference evidence="2 3" key="1">
    <citation type="submission" date="2020-04" db="EMBL/GenBank/DDBJ databases">
        <title>MicrobeNet Type strains.</title>
        <authorList>
            <person name="Nicholson A.C."/>
        </authorList>
    </citation>
    <scope>NUCLEOTIDE SEQUENCE [LARGE SCALE GENOMIC DNA]</scope>
    <source>
        <strain evidence="2 3">JCM 3332</strain>
    </source>
</reference>
<feature type="transmembrane region" description="Helical" evidence="1">
    <location>
        <begin position="6"/>
        <end position="22"/>
    </location>
</feature>
<keyword evidence="1" id="KW-1133">Transmembrane helix</keyword>
<keyword evidence="1" id="KW-0472">Membrane</keyword>